<dbReference type="HOGENOM" id="CLU_642006_0_0_11"/>
<dbReference type="Proteomes" id="UP000030625">
    <property type="component" value="Chromosome"/>
</dbReference>
<dbReference type="EMBL" id="CP007456">
    <property type="protein sequence ID" value="AIZ15099.1"/>
    <property type="molecule type" value="Genomic_DNA"/>
</dbReference>
<sequence length="427" mass="45226">MYKHEKQAVERLQSNHIHMLSTLSTAIIAFFLIISLLGTLLFPVIAFADEPQPVAQVGNTTYMSVQDAIDHTSMKNNTVTLLTDTTESITVTPPKVVRGITLELNGHALNASNTTAITVPANMQLTIVGSGTVVGGDNPAIDCRGALQIQGGNFTSNTTLMRFAETNGTSAEASISAGIFTAPALIGMLNDAEHLGHVSIRGGEYHGAIPAGLDTLVLMGGSFSTTENLTPYLADMVGLIPNGDDGMFDISELAISSDYPTVALEQGSTLQNLTNDSLLDLTRTKLNGISDYRLVADAEQLQALNKQIELALQAVAKRKAFDAVSQTVTITATRNTETADGGADPQFRTSGHDGISTQVTVNIKSIAKPEEPDKPNEPGKPAEPKQPDMPRTGSAIQALAIISLLLMIASAICVYATAHLRSPRLHN</sequence>
<dbReference type="RefSeq" id="WP_052189206.1">
    <property type="nucleotide sequence ID" value="NZ_CP007456.1"/>
</dbReference>
<feature type="transmembrane region" description="Helical" evidence="2">
    <location>
        <begin position="395"/>
        <end position="418"/>
    </location>
</feature>
<feature type="compositionally biased region" description="Basic and acidic residues" evidence="1">
    <location>
        <begin position="367"/>
        <end position="388"/>
    </location>
</feature>
<keyword evidence="2" id="KW-0812">Transmembrane</keyword>
<gene>
    <name evidence="3" type="ORF">AH68_08710</name>
</gene>
<keyword evidence="2" id="KW-1133">Transmembrane helix</keyword>
<name>A0A0A7I8F4_9BIFI</name>
<feature type="region of interest" description="Disordered" evidence="1">
    <location>
        <begin position="366"/>
        <end position="391"/>
    </location>
</feature>
<organism evidence="3 4">
    <name type="scientific">Bifidobacterium catenulatum PV20-2</name>
    <dbReference type="NCBI Taxonomy" id="1447716"/>
    <lineage>
        <taxon>Bacteria</taxon>
        <taxon>Bacillati</taxon>
        <taxon>Actinomycetota</taxon>
        <taxon>Actinomycetes</taxon>
        <taxon>Bifidobacteriales</taxon>
        <taxon>Bifidobacteriaceae</taxon>
        <taxon>Bifidobacterium</taxon>
    </lineage>
</organism>
<reference evidence="3 4" key="1">
    <citation type="journal article" date="2015" name="Genome Announc.">
        <title>Complete and Assembled Genome Sequence of Bifidobacterium kashiwanohense PV20-2, Isolated from the Feces of an Anemic Kenyan Infant.</title>
        <authorList>
            <person name="Vazquez-Gutierrez P."/>
            <person name="Lacroix C."/>
            <person name="Chassard C."/>
            <person name="Klumpp J."/>
            <person name="Jans C."/>
            <person name="Stevens M.J."/>
        </authorList>
    </citation>
    <scope>NUCLEOTIDE SEQUENCE [LARGE SCALE GENOMIC DNA]</scope>
    <source>
        <strain evidence="3 4">PV20-2</strain>
    </source>
</reference>
<proteinExistence type="predicted"/>
<evidence type="ECO:0000313" key="4">
    <source>
        <dbReference type="Proteomes" id="UP000030625"/>
    </source>
</evidence>
<dbReference type="AlphaFoldDB" id="A0A0A7I8F4"/>
<protein>
    <submittedName>
        <fullName evidence="3">Uncharacterized protein</fullName>
    </submittedName>
</protein>
<dbReference type="OrthoDB" id="3240464at2"/>
<evidence type="ECO:0000313" key="3">
    <source>
        <dbReference type="EMBL" id="AIZ15099.1"/>
    </source>
</evidence>
<evidence type="ECO:0000256" key="1">
    <source>
        <dbReference type="SAM" id="MobiDB-lite"/>
    </source>
</evidence>
<dbReference type="KEGG" id="bka:AH68_08710"/>
<keyword evidence="2" id="KW-0472">Membrane</keyword>
<accession>A0A0A7I8F4</accession>
<evidence type="ECO:0000256" key="2">
    <source>
        <dbReference type="SAM" id="Phobius"/>
    </source>
</evidence>
<feature type="transmembrane region" description="Helical" evidence="2">
    <location>
        <begin position="20"/>
        <end position="46"/>
    </location>
</feature>